<keyword evidence="3" id="KW-1185">Reference proteome</keyword>
<protein>
    <recommendedName>
        <fullName evidence="4">J domain-containing protein</fullName>
    </recommendedName>
</protein>
<dbReference type="InterPro" id="IPR036869">
    <property type="entry name" value="J_dom_sf"/>
</dbReference>
<proteinExistence type="predicted"/>
<dbReference type="AlphaFoldDB" id="A0A1Q9D5Y9"/>
<dbReference type="Proteomes" id="UP000186817">
    <property type="component" value="Unassembled WGS sequence"/>
</dbReference>
<comment type="caution">
    <text evidence="2">The sequence shown here is derived from an EMBL/GenBank/DDBJ whole genome shotgun (WGS) entry which is preliminary data.</text>
</comment>
<evidence type="ECO:0000256" key="1">
    <source>
        <dbReference type="SAM" id="MobiDB-lite"/>
    </source>
</evidence>
<evidence type="ECO:0000313" key="2">
    <source>
        <dbReference type="EMBL" id="OLP90590.1"/>
    </source>
</evidence>
<dbReference type="OrthoDB" id="426902at2759"/>
<feature type="compositionally biased region" description="Low complexity" evidence="1">
    <location>
        <begin position="414"/>
        <end position="427"/>
    </location>
</feature>
<reference evidence="2 3" key="1">
    <citation type="submission" date="2016-02" db="EMBL/GenBank/DDBJ databases">
        <title>Genome analysis of coral dinoflagellate symbionts highlights evolutionary adaptations to a symbiotic lifestyle.</title>
        <authorList>
            <person name="Aranda M."/>
            <person name="Li Y."/>
            <person name="Liew Y.J."/>
            <person name="Baumgarten S."/>
            <person name="Simakov O."/>
            <person name="Wilson M."/>
            <person name="Piel J."/>
            <person name="Ashoor H."/>
            <person name="Bougouffa S."/>
            <person name="Bajic V.B."/>
            <person name="Ryu T."/>
            <person name="Ravasi T."/>
            <person name="Bayer T."/>
            <person name="Micklem G."/>
            <person name="Kim H."/>
            <person name="Bhak J."/>
            <person name="Lajeunesse T.C."/>
            <person name="Voolstra C.R."/>
        </authorList>
    </citation>
    <scope>NUCLEOTIDE SEQUENCE [LARGE SCALE GENOMIC DNA]</scope>
    <source>
        <strain evidence="2 3">CCMP2467</strain>
    </source>
</reference>
<feature type="region of interest" description="Disordered" evidence="1">
    <location>
        <begin position="408"/>
        <end position="501"/>
    </location>
</feature>
<evidence type="ECO:0008006" key="4">
    <source>
        <dbReference type="Google" id="ProtNLM"/>
    </source>
</evidence>
<accession>A0A1Q9D5Y9</accession>
<dbReference type="SUPFAM" id="SSF46565">
    <property type="entry name" value="Chaperone J-domain"/>
    <property type="match status" value="1"/>
</dbReference>
<dbReference type="CDD" id="cd06257">
    <property type="entry name" value="DnaJ"/>
    <property type="match status" value="1"/>
</dbReference>
<name>A0A1Q9D5Y9_SYMMI</name>
<organism evidence="2 3">
    <name type="scientific">Symbiodinium microadriaticum</name>
    <name type="common">Dinoflagellate</name>
    <name type="synonym">Zooxanthella microadriatica</name>
    <dbReference type="NCBI Taxonomy" id="2951"/>
    <lineage>
        <taxon>Eukaryota</taxon>
        <taxon>Sar</taxon>
        <taxon>Alveolata</taxon>
        <taxon>Dinophyceae</taxon>
        <taxon>Suessiales</taxon>
        <taxon>Symbiodiniaceae</taxon>
        <taxon>Symbiodinium</taxon>
    </lineage>
</organism>
<feature type="compositionally biased region" description="Basic and acidic residues" evidence="1">
    <location>
        <begin position="65"/>
        <end position="81"/>
    </location>
</feature>
<evidence type="ECO:0000313" key="3">
    <source>
        <dbReference type="Proteomes" id="UP000186817"/>
    </source>
</evidence>
<feature type="region of interest" description="Disordered" evidence="1">
    <location>
        <begin position="65"/>
        <end position="93"/>
    </location>
</feature>
<gene>
    <name evidence="2" type="ORF">AK812_SmicGene27815</name>
</gene>
<dbReference type="InterPro" id="IPR001623">
    <property type="entry name" value="DnaJ_domain"/>
</dbReference>
<dbReference type="Gene3D" id="1.10.287.110">
    <property type="entry name" value="DnaJ domain"/>
    <property type="match status" value="1"/>
</dbReference>
<sequence length="875" mass="98868">MLTASEKTQMAKLLRRLSWRDLRQMSFEGEQSAHDSDEEEVQLEKIKELLCAAIRSISSQDLYDLDKPKAEGKKKEDDPKGVKKKDVKSNPSAAAKAGALAWVKKKRESEKKACSDSLRARRSSERLSARCCPLQSEPSSIHEASYSECLPGFFSFFFFAGSGRSAGGSAISSSAPDLYGIIQRKFKFERLEIETCNRWDIQGYLDEIRTLKPRQIGKKKWQFQGEDGSRRNYAFDPETRLFYRLASGTLTIMWNSLYGQQPASIELPLEDDLQWFHSLTREFHTGNHGPRNHSIGVPSVLCVDSSRLDDYSRLGCKLVPELGQPQRSPRSRDIIVKAAYRKMILLVHPDKNAGSERSELATKALREIWESRHTLSARGWGVFCQRHWVWTPEKQFLEAEARVKELQAAGGSTSNSGGQAGSAEASSSGGGVGSNHGEGRVKLAHPRPPVVGATPTMQTRRGRQAPMRRALRTTAEEDFEQGGEGFEHGEEGGSPPRQTDPEALTVRWEPVNVQALDEALNLDAVRRFHAFGLYDVLHSIRLRARHIKKGKVGWVCVAEEEGKALQRYLDQRDALLGEVCYAFGVKRDQAKHLFIALGFGGSVSNWCSDVLGYIPEDDDPMAGELMKTLQCFQTDFTEAQRAWFKDRSDASAAFSKYEDMERRFLDILIEEASQNVLDAAGRAGVAVACKELPNPWEFASQEFSEYDWHVVARMPYRAFSELRKVVSRYALQGEREVRANTADLVRYRQRQGFWVERHGEYLHRQIQEVLKQINRHPLARTWTPPKPFNRVDFAHGLVSSVLGYLGERTMPSLDGARANGLLLRRDGYLLDFTETATHRRRRARPSDRLGFVAKALSDIWQPKNPELPRSSVWGS</sequence>
<dbReference type="EMBL" id="LSRX01000703">
    <property type="protein sequence ID" value="OLP90590.1"/>
    <property type="molecule type" value="Genomic_DNA"/>
</dbReference>